<dbReference type="PANTHER" id="PTHR28181">
    <property type="entry name" value="UPF0655 PROTEIN YCR015C"/>
    <property type="match status" value="1"/>
</dbReference>
<dbReference type="AlphaFoldDB" id="A0A9P7N4J8"/>
<comment type="caution">
    <text evidence="1">The sequence shown here is derived from an EMBL/GenBank/DDBJ whole genome shotgun (WGS) entry which is preliminary data.</text>
</comment>
<proteinExistence type="predicted"/>
<accession>A0A9P7N4J8</accession>
<evidence type="ECO:0000313" key="1">
    <source>
        <dbReference type="EMBL" id="KAG5986069.1"/>
    </source>
</evidence>
<dbReference type="PANTHER" id="PTHR28181:SF1">
    <property type="entry name" value="COLD TOLERANCE PROTEIN 1"/>
    <property type="match status" value="1"/>
</dbReference>
<organism evidence="1 2">
    <name type="scientific">Claviceps pusilla</name>
    <dbReference type="NCBI Taxonomy" id="123648"/>
    <lineage>
        <taxon>Eukaryota</taxon>
        <taxon>Fungi</taxon>
        <taxon>Dikarya</taxon>
        <taxon>Ascomycota</taxon>
        <taxon>Pezizomycotina</taxon>
        <taxon>Sordariomycetes</taxon>
        <taxon>Hypocreomycetidae</taxon>
        <taxon>Hypocreales</taxon>
        <taxon>Clavicipitaceae</taxon>
        <taxon>Claviceps</taxon>
    </lineage>
</organism>
<name>A0A9P7N4J8_9HYPO</name>
<evidence type="ECO:0008006" key="3">
    <source>
        <dbReference type="Google" id="ProtNLM"/>
    </source>
</evidence>
<protein>
    <recommendedName>
        <fullName evidence="3">Haloacid dehalogenase-like hydrolase</fullName>
    </recommendedName>
</protein>
<reference evidence="1" key="1">
    <citation type="journal article" date="2020" name="bioRxiv">
        <title>Whole genome comparisons of ergot fungi reveals the divergence and evolution of species within the genus Claviceps are the result of varying mechanisms driving genome evolution and host range expansion.</title>
        <authorList>
            <person name="Wyka S.A."/>
            <person name="Mondo S.J."/>
            <person name="Liu M."/>
            <person name="Dettman J."/>
            <person name="Nalam V."/>
            <person name="Broders K.D."/>
        </authorList>
    </citation>
    <scope>NUCLEOTIDE SEQUENCE</scope>
    <source>
        <strain evidence="1">CCC 602</strain>
    </source>
</reference>
<dbReference type="InterPro" id="IPR036412">
    <property type="entry name" value="HAD-like_sf"/>
</dbReference>
<dbReference type="Proteomes" id="UP000748025">
    <property type="component" value="Unassembled WGS sequence"/>
</dbReference>
<dbReference type="InterPro" id="IPR050849">
    <property type="entry name" value="HAD-like_hydrolase_phosphatase"/>
</dbReference>
<dbReference type="Pfam" id="PF12710">
    <property type="entry name" value="HAD"/>
    <property type="match status" value="1"/>
</dbReference>
<keyword evidence="2" id="KW-1185">Reference proteome</keyword>
<dbReference type="SUPFAM" id="SSF56784">
    <property type="entry name" value="HAD-like"/>
    <property type="match status" value="1"/>
</dbReference>
<dbReference type="EMBL" id="SRPW01003792">
    <property type="protein sequence ID" value="KAG5986069.1"/>
    <property type="molecule type" value="Genomic_DNA"/>
</dbReference>
<dbReference type="Gene3D" id="3.40.50.1000">
    <property type="entry name" value="HAD superfamily/HAD-like"/>
    <property type="match status" value="1"/>
</dbReference>
<dbReference type="InterPro" id="IPR023214">
    <property type="entry name" value="HAD_sf"/>
</dbReference>
<gene>
    <name evidence="1" type="ORF">E4U43_005688</name>
</gene>
<sequence>MHLVVDFDGTITQSDTIAELVRSAMQHQHRQRPQTQTDHNLPSAWEHALQTYLAEYRAYHADYHPPETRRTTPALEASFLAGLKPLEEASLARVSHSGLFVALSRHALHDMGAEAVSSGRVRLRSGWPDLLAEATRRGIPLTVLSVHWSRSFIQGVLSHDLLPSGPPIDVLANEIDDQGGIVGPAGDEPSRLVTAGDKLAVLQRWTAAAEHEVIYLGDSPTDLTCLLAAQTGIVLAAGEDGSSPVLKTLRRIGIQVKHVGGIMAARAGSADGTEQVVFWARDMREVLQSGVLGT</sequence>
<evidence type="ECO:0000313" key="2">
    <source>
        <dbReference type="Proteomes" id="UP000748025"/>
    </source>
</evidence>
<dbReference type="OrthoDB" id="10255128at2759"/>